<sequence length="294" mass="32844">MKRSQTGGWPEVTLIAFEPAVALGLSEKFSALARNTPWQEILQDPYCLFNVVFEGLYARIDRLSNDFGDVFGLEETHQKILNAARQPKDAADGLDFVGLHNLAKHNIHLLEAIEGAMATLDYMREHHERIIQGLGYISNTTSHTQAEFRQIKMMLISTSLKLKSLEKRSKNIINLALNLVAQADSKVLRDDSNAMKSLAIMGLIFLPFQAVVSLFSTPFFYFEGAYGSAGQGAFAISSSVWIVWVTSIPLVLLVVLPWIISLRYRLPIPSSVICKTSSFARMFGLFHCFKDAIL</sequence>
<protein>
    <submittedName>
        <fullName evidence="2">Uncharacterized protein</fullName>
    </submittedName>
</protein>
<gene>
    <name evidence="2" type="ORF">G7Y89_g14935</name>
</gene>
<evidence type="ECO:0000313" key="2">
    <source>
        <dbReference type="EMBL" id="KAF4618368.1"/>
    </source>
</evidence>
<keyword evidence="3" id="KW-1185">Reference proteome</keyword>
<accession>A0A8H4QW97</accession>
<organism evidence="2 3">
    <name type="scientific">Cudoniella acicularis</name>
    <dbReference type="NCBI Taxonomy" id="354080"/>
    <lineage>
        <taxon>Eukaryota</taxon>
        <taxon>Fungi</taxon>
        <taxon>Dikarya</taxon>
        <taxon>Ascomycota</taxon>
        <taxon>Pezizomycotina</taxon>
        <taxon>Leotiomycetes</taxon>
        <taxon>Helotiales</taxon>
        <taxon>Tricladiaceae</taxon>
        <taxon>Cudoniella</taxon>
    </lineage>
</organism>
<dbReference type="Proteomes" id="UP000566819">
    <property type="component" value="Unassembled WGS sequence"/>
</dbReference>
<feature type="transmembrane region" description="Helical" evidence="1">
    <location>
        <begin position="198"/>
        <end position="221"/>
    </location>
</feature>
<feature type="transmembrane region" description="Helical" evidence="1">
    <location>
        <begin position="241"/>
        <end position="260"/>
    </location>
</feature>
<comment type="caution">
    <text evidence="2">The sequence shown here is derived from an EMBL/GenBank/DDBJ whole genome shotgun (WGS) entry which is preliminary data.</text>
</comment>
<reference evidence="2 3" key="1">
    <citation type="submission" date="2020-03" db="EMBL/GenBank/DDBJ databases">
        <title>Draft Genome Sequence of Cudoniella acicularis.</title>
        <authorList>
            <person name="Buettner E."/>
            <person name="Kellner H."/>
        </authorList>
    </citation>
    <scope>NUCLEOTIDE SEQUENCE [LARGE SCALE GENOMIC DNA]</scope>
    <source>
        <strain evidence="2 3">DSM 108380</strain>
    </source>
</reference>
<name>A0A8H4QW97_9HELO</name>
<keyword evidence="1" id="KW-1133">Transmembrane helix</keyword>
<keyword evidence="1" id="KW-0472">Membrane</keyword>
<evidence type="ECO:0000256" key="1">
    <source>
        <dbReference type="SAM" id="Phobius"/>
    </source>
</evidence>
<evidence type="ECO:0000313" key="3">
    <source>
        <dbReference type="Proteomes" id="UP000566819"/>
    </source>
</evidence>
<dbReference type="AlphaFoldDB" id="A0A8H4QW97"/>
<keyword evidence="1" id="KW-0812">Transmembrane</keyword>
<dbReference type="Gene3D" id="1.20.58.340">
    <property type="entry name" value="Magnesium transport protein CorA, transmembrane region"/>
    <property type="match status" value="1"/>
</dbReference>
<proteinExistence type="predicted"/>
<dbReference type="OrthoDB" id="3555407at2759"/>
<dbReference type="EMBL" id="JAAMPI010002120">
    <property type="protein sequence ID" value="KAF4618368.1"/>
    <property type="molecule type" value="Genomic_DNA"/>
</dbReference>